<accession>A0ABZ0JTU5</accession>
<proteinExistence type="predicted"/>
<evidence type="ECO:0008006" key="4">
    <source>
        <dbReference type="Google" id="ProtNLM"/>
    </source>
</evidence>
<gene>
    <name evidence="2" type="ORF">QN243_08545</name>
</gene>
<feature type="transmembrane region" description="Helical" evidence="1">
    <location>
        <begin position="21"/>
        <end position="38"/>
    </location>
</feature>
<evidence type="ECO:0000256" key="1">
    <source>
        <dbReference type="SAM" id="Phobius"/>
    </source>
</evidence>
<organism evidence="2 3">
    <name type="scientific">Xanthomonas rydalmerensis</name>
    <dbReference type="NCBI Taxonomy" id="3046274"/>
    <lineage>
        <taxon>Bacteria</taxon>
        <taxon>Pseudomonadati</taxon>
        <taxon>Pseudomonadota</taxon>
        <taxon>Gammaproteobacteria</taxon>
        <taxon>Lysobacterales</taxon>
        <taxon>Lysobacteraceae</taxon>
        <taxon>Xanthomonas</taxon>
    </lineage>
</organism>
<sequence length="86" mass="9324">MSDPAAPAFARLRAHMPSWRELLGCTIFALVATALLLWGNAAVLVLTLSYVAFAIGYSLFRLFGGRGGIDLEQLWRDVLDAVLGLC</sequence>
<keyword evidence="1" id="KW-0812">Transmembrane</keyword>
<feature type="transmembrane region" description="Helical" evidence="1">
    <location>
        <begin position="44"/>
        <end position="63"/>
    </location>
</feature>
<keyword evidence="1" id="KW-1133">Transmembrane helix</keyword>
<keyword evidence="3" id="KW-1185">Reference proteome</keyword>
<evidence type="ECO:0000313" key="3">
    <source>
        <dbReference type="Proteomes" id="UP001302020"/>
    </source>
</evidence>
<evidence type="ECO:0000313" key="2">
    <source>
        <dbReference type="EMBL" id="WOS42468.1"/>
    </source>
</evidence>
<keyword evidence="1" id="KW-0472">Membrane</keyword>
<protein>
    <recommendedName>
        <fullName evidence="4">Phosphatidate cytidylyltransferase</fullName>
    </recommendedName>
</protein>
<name>A0ABZ0JTU5_9XANT</name>
<dbReference type="RefSeq" id="WP_160969458.1">
    <property type="nucleotide sequence ID" value="NZ_CP126170.1"/>
</dbReference>
<dbReference type="EMBL" id="CP126172">
    <property type="protein sequence ID" value="WOS42468.1"/>
    <property type="molecule type" value="Genomic_DNA"/>
</dbReference>
<reference evidence="2 3" key="1">
    <citation type="submission" date="2023-05" db="EMBL/GenBank/DDBJ databases">
        <title>Xanthomonas rydalmerenesis sp. nov., a novel Xanthomonas species isolated from Fragaria x ananassa.</title>
        <authorList>
            <person name="McKnight D.J.E."/>
            <person name="Wong-Bajracharya J."/>
            <person name="Okoh E.B."/>
            <person name="Snijders F."/>
            <person name="Lidbetter F."/>
            <person name="Webster J."/>
            <person name="Djordjevic S.P."/>
            <person name="Bogema D.R."/>
            <person name="Chapman T.A."/>
        </authorList>
    </citation>
    <scope>NUCLEOTIDE SEQUENCE [LARGE SCALE GENOMIC DNA]</scope>
    <source>
        <strain evidence="2 3">DAR34883</strain>
    </source>
</reference>
<dbReference type="Proteomes" id="UP001302020">
    <property type="component" value="Chromosome"/>
</dbReference>